<evidence type="ECO:0000256" key="1">
    <source>
        <dbReference type="SAM" id="MobiDB-lite"/>
    </source>
</evidence>
<feature type="region of interest" description="Disordered" evidence="1">
    <location>
        <begin position="77"/>
        <end position="97"/>
    </location>
</feature>
<feature type="transmembrane region" description="Helical" evidence="2">
    <location>
        <begin position="12"/>
        <end position="33"/>
    </location>
</feature>
<keyword evidence="2" id="KW-0812">Transmembrane</keyword>
<evidence type="ECO:0000313" key="3">
    <source>
        <dbReference type="EMBL" id="MTF39123.1"/>
    </source>
</evidence>
<dbReference type="AlphaFoldDB" id="A0A844GU89"/>
<dbReference type="Proteomes" id="UP000437131">
    <property type="component" value="Unassembled WGS sequence"/>
</dbReference>
<evidence type="ECO:0000313" key="4">
    <source>
        <dbReference type="Proteomes" id="UP000437131"/>
    </source>
</evidence>
<dbReference type="EMBL" id="WMIA01000010">
    <property type="protein sequence ID" value="MTF39123.1"/>
    <property type="molecule type" value="Genomic_DNA"/>
</dbReference>
<keyword evidence="2" id="KW-0472">Membrane</keyword>
<keyword evidence="2" id="KW-1133">Transmembrane helix</keyword>
<comment type="caution">
    <text evidence="3">The sequence shown here is derived from an EMBL/GenBank/DDBJ whole genome shotgun (WGS) entry which is preliminary data.</text>
</comment>
<evidence type="ECO:0000256" key="2">
    <source>
        <dbReference type="SAM" id="Phobius"/>
    </source>
</evidence>
<sequence length="97" mass="11322">MKKSLSHSIKKIYRKEPISAFIIIFGFVDSILGGFEERWTLLSLGLLIAATGLFMRWLQTTKPQKVTTVARTRRYLPPSRNNLTPLPPLKRKRDYRF</sequence>
<accession>A0A844GU89</accession>
<proteinExistence type="predicted"/>
<feature type="transmembrane region" description="Helical" evidence="2">
    <location>
        <begin position="39"/>
        <end position="58"/>
    </location>
</feature>
<name>A0A844GU89_9CHRO</name>
<protein>
    <submittedName>
        <fullName evidence="3">Uncharacterized protein</fullName>
    </submittedName>
</protein>
<reference evidence="3 4" key="1">
    <citation type="submission" date="2019-11" db="EMBL/GenBank/DDBJ databases">
        <title>Isolation of a new High Light Tolerant Cyanobacteria.</title>
        <authorList>
            <person name="Dobson Z."/>
            <person name="Vaughn N."/>
            <person name="Vaughn M."/>
            <person name="Fromme P."/>
            <person name="Mazor Y."/>
        </authorList>
    </citation>
    <scope>NUCLEOTIDE SEQUENCE [LARGE SCALE GENOMIC DNA]</scope>
    <source>
        <strain evidence="3 4">0216</strain>
    </source>
</reference>
<gene>
    <name evidence="3" type="ORF">GGC33_09300</name>
</gene>
<dbReference type="RefSeq" id="WP_155083860.1">
    <property type="nucleotide sequence ID" value="NZ_WMIA01000010.1"/>
</dbReference>
<organism evidence="3 4">
    <name type="scientific">Cyanobacterium aponinum 0216</name>
    <dbReference type="NCBI Taxonomy" id="2676140"/>
    <lineage>
        <taxon>Bacteria</taxon>
        <taxon>Bacillati</taxon>
        <taxon>Cyanobacteriota</taxon>
        <taxon>Cyanophyceae</taxon>
        <taxon>Oscillatoriophycideae</taxon>
        <taxon>Chroococcales</taxon>
        <taxon>Geminocystaceae</taxon>
        <taxon>Cyanobacterium</taxon>
    </lineage>
</organism>